<evidence type="ECO:0000313" key="1">
    <source>
        <dbReference type="EMBL" id="CUQ06680.1"/>
    </source>
</evidence>
<gene>
    <name evidence="1" type="ORF">ERS852523_03828</name>
</gene>
<dbReference type="AlphaFoldDB" id="A0A174TH29"/>
<organism evidence="1 2">
    <name type="scientific">Blautia wexlerae</name>
    <dbReference type="NCBI Taxonomy" id="418240"/>
    <lineage>
        <taxon>Bacteria</taxon>
        <taxon>Bacillati</taxon>
        <taxon>Bacillota</taxon>
        <taxon>Clostridia</taxon>
        <taxon>Lachnospirales</taxon>
        <taxon>Lachnospiraceae</taxon>
        <taxon>Blautia</taxon>
    </lineage>
</organism>
<dbReference type="OrthoDB" id="2219479at2"/>
<accession>A0A174TH29</accession>
<reference evidence="1 2" key="1">
    <citation type="submission" date="2015-09" db="EMBL/GenBank/DDBJ databases">
        <authorList>
            <consortium name="Pathogen Informatics"/>
        </authorList>
    </citation>
    <scope>NUCLEOTIDE SEQUENCE [LARGE SCALE GENOMIC DNA]</scope>
    <source>
        <strain evidence="1 2">2789STDY5834911</strain>
    </source>
</reference>
<sequence length="122" mass="13885">MGEIVKAHGYELDAEERYVINIERELSEQSAIMAAIQSVGLPALNDYHQWLIHHGFDANMPNPTNSFVDQFYGKKALWKTDLSQGIVVRAENKDDYFIVMECSRLNEGFKYTQIILTLGGCL</sequence>
<name>A0A174TH29_9FIRM</name>
<dbReference type="EMBL" id="CZAW01000066">
    <property type="protein sequence ID" value="CUQ06680.1"/>
    <property type="molecule type" value="Genomic_DNA"/>
</dbReference>
<proteinExistence type="predicted"/>
<protein>
    <submittedName>
        <fullName evidence="1">Uncharacterized protein</fullName>
    </submittedName>
</protein>
<dbReference type="Proteomes" id="UP000095712">
    <property type="component" value="Unassembled WGS sequence"/>
</dbReference>
<evidence type="ECO:0000313" key="2">
    <source>
        <dbReference type="Proteomes" id="UP000095712"/>
    </source>
</evidence>